<dbReference type="AlphaFoldDB" id="A0A1H7SH67"/>
<dbReference type="InterPro" id="IPR015421">
    <property type="entry name" value="PyrdxlP-dep_Trfase_major"/>
</dbReference>
<keyword evidence="4" id="KW-1185">Reference proteome</keyword>
<dbReference type="OrthoDB" id="513408at2"/>
<dbReference type="Gene3D" id="3.90.1150.10">
    <property type="entry name" value="Aspartate Aminotransferase, domain 1"/>
    <property type="match status" value="1"/>
</dbReference>
<dbReference type="Proteomes" id="UP000199421">
    <property type="component" value="Unassembled WGS sequence"/>
</dbReference>
<dbReference type="SUPFAM" id="SSF53383">
    <property type="entry name" value="PLP-dependent transferases"/>
    <property type="match status" value="1"/>
</dbReference>
<protein>
    <submittedName>
        <fullName evidence="3">Selenocysteine lyase/Cysteine desulfurase</fullName>
    </submittedName>
</protein>
<evidence type="ECO:0000313" key="4">
    <source>
        <dbReference type="Proteomes" id="UP000199421"/>
    </source>
</evidence>
<dbReference type="PANTHER" id="PTHR43586:SF15">
    <property type="entry name" value="BLR3095 PROTEIN"/>
    <property type="match status" value="1"/>
</dbReference>
<dbReference type="Pfam" id="PF00266">
    <property type="entry name" value="Aminotran_5"/>
    <property type="match status" value="1"/>
</dbReference>
<accession>A0A1H7SH67</accession>
<proteinExistence type="predicted"/>
<organism evidence="3 4">
    <name type="scientific">Olivibacter domesticus</name>
    <name type="common">Pseudosphingobacterium domesticum</name>
    <dbReference type="NCBI Taxonomy" id="407022"/>
    <lineage>
        <taxon>Bacteria</taxon>
        <taxon>Pseudomonadati</taxon>
        <taxon>Bacteroidota</taxon>
        <taxon>Sphingobacteriia</taxon>
        <taxon>Sphingobacteriales</taxon>
        <taxon>Sphingobacteriaceae</taxon>
        <taxon>Olivibacter</taxon>
    </lineage>
</organism>
<keyword evidence="1" id="KW-0663">Pyridoxal phosphate</keyword>
<feature type="domain" description="Aminotransferase class V" evidence="2">
    <location>
        <begin position="51"/>
        <end position="351"/>
    </location>
</feature>
<dbReference type="STRING" id="407022.SAMN05661044_03234"/>
<evidence type="ECO:0000313" key="3">
    <source>
        <dbReference type="EMBL" id="SEL72031.1"/>
    </source>
</evidence>
<evidence type="ECO:0000259" key="2">
    <source>
        <dbReference type="Pfam" id="PF00266"/>
    </source>
</evidence>
<dbReference type="InterPro" id="IPR015424">
    <property type="entry name" value="PyrdxlP-dep_Trfase"/>
</dbReference>
<dbReference type="GO" id="GO:0016829">
    <property type="term" value="F:lyase activity"/>
    <property type="evidence" value="ECO:0007669"/>
    <property type="project" value="UniProtKB-KW"/>
</dbReference>
<dbReference type="PANTHER" id="PTHR43586">
    <property type="entry name" value="CYSTEINE DESULFURASE"/>
    <property type="match status" value="1"/>
</dbReference>
<gene>
    <name evidence="3" type="ORF">SAMN05661044_03234</name>
</gene>
<name>A0A1H7SH67_OLID1</name>
<dbReference type="InterPro" id="IPR015422">
    <property type="entry name" value="PyrdxlP-dep_Trfase_small"/>
</dbReference>
<dbReference type="Gene3D" id="3.40.640.10">
    <property type="entry name" value="Type I PLP-dependent aspartate aminotransferase-like (Major domain)"/>
    <property type="match status" value="1"/>
</dbReference>
<keyword evidence="3" id="KW-0456">Lyase</keyword>
<reference evidence="4" key="1">
    <citation type="submission" date="2016-10" db="EMBL/GenBank/DDBJ databases">
        <authorList>
            <person name="Varghese N."/>
            <person name="Submissions S."/>
        </authorList>
    </citation>
    <scope>NUCLEOTIDE SEQUENCE [LARGE SCALE GENOMIC DNA]</scope>
    <source>
        <strain evidence="4">DSM 18733</strain>
    </source>
</reference>
<dbReference type="EMBL" id="FOAF01000003">
    <property type="protein sequence ID" value="SEL72031.1"/>
    <property type="molecule type" value="Genomic_DNA"/>
</dbReference>
<dbReference type="InterPro" id="IPR000192">
    <property type="entry name" value="Aminotrans_V_dom"/>
</dbReference>
<dbReference type="RefSeq" id="WP_093326372.1">
    <property type="nucleotide sequence ID" value="NZ_FOAF01000003.1"/>
</dbReference>
<sequence length="360" mass="40943">MTEIRNQFPLLAKTTYVNTPGSGILSKDILEWRRQHDENYFNAGSAFRINQESFHQGVKQSLADFFNANVQYTFLVPNFSFGMNTFLAGLSRSERFLLLQEDYPSVNYAVESRGFTTDYLQIDEQLEENIIAKIERFKPTVFAFSLVQYISGIKLDFDFIKQLKKQYPAILFIADGTQFCGTESFDFEASGLDFLGSSGYKWMLSGYGNGFVFLKEGVLSRLYADVPKHAMPTEPFLKGRGVLSLYFEPGHLDTLVFGTLQQSILSFQRLGMNNIENLIKKLSKKAKEAFAERDLLAPSVVERTDHSSIYNLKLNGNTYEKLSTEGVICLPRGGGIRVGFHLYNTEEDLEKILSVIDRQR</sequence>
<evidence type="ECO:0000256" key="1">
    <source>
        <dbReference type="ARBA" id="ARBA00022898"/>
    </source>
</evidence>